<dbReference type="OMA" id="IHICEDP"/>
<reference evidence="1 2" key="1">
    <citation type="journal article" date="2011" name="Genome Biol.">
        <title>Genome sequence of the insect pathogenic fungus Cordyceps militaris, a valued traditional Chinese medicine.</title>
        <authorList>
            <person name="Zheng P."/>
            <person name="Xia Y."/>
            <person name="Xiao G."/>
            <person name="Xiong C."/>
            <person name="Hu X."/>
            <person name="Zhang S."/>
            <person name="Zheng H."/>
            <person name="Huang Y."/>
            <person name="Zhou Y."/>
            <person name="Wang S."/>
            <person name="Zhao G.P."/>
            <person name="Liu X."/>
            <person name="St Leger R.J."/>
            <person name="Wang C."/>
        </authorList>
    </citation>
    <scope>NUCLEOTIDE SEQUENCE [LARGE SCALE GENOMIC DNA]</scope>
    <source>
        <strain evidence="1 2">CM01</strain>
    </source>
</reference>
<dbReference type="GeneID" id="18170802"/>
<name>G3JSF9_CORMM</name>
<dbReference type="eggNOG" id="ENOG502RSHG">
    <property type="taxonomic scope" value="Eukaryota"/>
</dbReference>
<sequence length="127" mass="14558">MQDAMSQPTPVRMILRYRERPFQPLSPIIQAFFEWRDVQPGKDYSLRISSNSYSSPLYLILDLYSKTCPTVNLEEVDVEIFKVTGINPFTFLDLGEAARNRARQLSVSQEWGDANLFRQISGNNPGP</sequence>
<keyword evidence="2" id="KW-1185">Reference proteome</keyword>
<protein>
    <submittedName>
        <fullName evidence="1">Uncharacterized protein</fullName>
    </submittedName>
</protein>
<dbReference type="HOGENOM" id="CLU_122933_1_0_1"/>
<gene>
    <name evidence="1" type="ORF">CCM_08797</name>
</gene>
<dbReference type="InParanoid" id="G3JSF9"/>
<accession>G3JSF9</accession>
<dbReference type="VEuPathDB" id="FungiDB:CCM_08797"/>
<dbReference type="EMBL" id="JH126405">
    <property type="protein sequence ID" value="EGX88751.1"/>
    <property type="molecule type" value="Genomic_DNA"/>
</dbReference>
<dbReference type="OrthoDB" id="3709982at2759"/>
<evidence type="ECO:0000313" key="2">
    <source>
        <dbReference type="Proteomes" id="UP000001610"/>
    </source>
</evidence>
<evidence type="ECO:0000313" key="1">
    <source>
        <dbReference type="EMBL" id="EGX88751.1"/>
    </source>
</evidence>
<dbReference type="KEGG" id="cmt:CCM_08797"/>
<organism evidence="1 2">
    <name type="scientific">Cordyceps militaris (strain CM01)</name>
    <name type="common">Caterpillar fungus</name>
    <dbReference type="NCBI Taxonomy" id="983644"/>
    <lineage>
        <taxon>Eukaryota</taxon>
        <taxon>Fungi</taxon>
        <taxon>Dikarya</taxon>
        <taxon>Ascomycota</taxon>
        <taxon>Pezizomycotina</taxon>
        <taxon>Sordariomycetes</taxon>
        <taxon>Hypocreomycetidae</taxon>
        <taxon>Hypocreales</taxon>
        <taxon>Cordycipitaceae</taxon>
        <taxon>Cordyceps</taxon>
    </lineage>
</organism>
<proteinExistence type="predicted"/>
<dbReference type="Proteomes" id="UP000001610">
    <property type="component" value="Unassembled WGS sequence"/>
</dbReference>
<dbReference type="AlphaFoldDB" id="G3JSF9"/>
<dbReference type="RefSeq" id="XP_006673996.1">
    <property type="nucleotide sequence ID" value="XM_006673933.1"/>
</dbReference>